<dbReference type="Proteomes" id="UP001460270">
    <property type="component" value="Unassembled WGS sequence"/>
</dbReference>
<reference evidence="2" key="1">
    <citation type="submission" date="2024-04" db="EMBL/GenBank/DDBJ databases">
        <title>Salinicola lusitanus LLJ914,a marine bacterium isolated from the Okinawa Trough.</title>
        <authorList>
            <person name="Li J."/>
        </authorList>
    </citation>
    <scope>NUCLEOTIDE SEQUENCE [LARGE SCALE GENOMIC DNA]</scope>
</reference>
<sequence>MLRSHLCCQTLDTIIRGHEAFGALGLDIGLVSRLLYPAQPSPPPPPQQHPTYKTVLLLRRLISSVLFCHPDLDGLPFSNRALPSTQVQCHFVSLSAGQP</sequence>
<comment type="caution">
    <text evidence="1">The sequence shown here is derived from an EMBL/GenBank/DDBJ whole genome shotgun (WGS) entry which is preliminary data.</text>
</comment>
<keyword evidence="2" id="KW-1185">Reference proteome</keyword>
<gene>
    <name evidence="1" type="ORF">WMY93_001329</name>
</gene>
<proteinExistence type="predicted"/>
<dbReference type="EMBL" id="JBBPFD010000001">
    <property type="protein sequence ID" value="KAK7945601.1"/>
    <property type="molecule type" value="Genomic_DNA"/>
</dbReference>
<dbReference type="AlphaFoldDB" id="A0AAW0Q1H7"/>
<evidence type="ECO:0000313" key="2">
    <source>
        <dbReference type="Proteomes" id="UP001460270"/>
    </source>
</evidence>
<name>A0AAW0Q1H7_9GOBI</name>
<evidence type="ECO:0000313" key="1">
    <source>
        <dbReference type="EMBL" id="KAK7945601.1"/>
    </source>
</evidence>
<accession>A0AAW0Q1H7</accession>
<organism evidence="1 2">
    <name type="scientific">Mugilogobius chulae</name>
    <name type="common">yellowstripe goby</name>
    <dbReference type="NCBI Taxonomy" id="88201"/>
    <lineage>
        <taxon>Eukaryota</taxon>
        <taxon>Metazoa</taxon>
        <taxon>Chordata</taxon>
        <taxon>Craniata</taxon>
        <taxon>Vertebrata</taxon>
        <taxon>Euteleostomi</taxon>
        <taxon>Actinopterygii</taxon>
        <taxon>Neopterygii</taxon>
        <taxon>Teleostei</taxon>
        <taxon>Neoteleostei</taxon>
        <taxon>Acanthomorphata</taxon>
        <taxon>Gobiaria</taxon>
        <taxon>Gobiiformes</taxon>
        <taxon>Gobioidei</taxon>
        <taxon>Gobiidae</taxon>
        <taxon>Gobionellinae</taxon>
        <taxon>Mugilogobius</taxon>
    </lineage>
</organism>
<protein>
    <submittedName>
        <fullName evidence="1">Uncharacterized protein</fullName>
    </submittedName>
</protein>